<gene>
    <name evidence="1" type="ORF">CCACVL1_03646</name>
</gene>
<proteinExistence type="predicted"/>
<reference evidence="1 2" key="1">
    <citation type="submission" date="2013-09" db="EMBL/GenBank/DDBJ databases">
        <title>Corchorus capsularis genome sequencing.</title>
        <authorList>
            <person name="Alam M."/>
            <person name="Haque M.S."/>
            <person name="Islam M.S."/>
            <person name="Emdad E.M."/>
            <person name="Islam M.M."/>
            <person name="Ahmed B."/>
            <person name="Halim A."/>
            <person name="Hossen Q.M.M."/>
            <person name="Hossain M.Z."/>
            <person name="Ahmed R."/>
            <person name="Khan M.M."/>
            <person name="Islam R."/>
            <person name="Rashid M.M."/>
            <person name="Khan S.A."/>
            <person name="Rahman M.S."/>
            <person name="Alam M."/>
        </authorList>
    </citation>
    <scope>NUCLEOTIDE SEQUENCE [LARGE SCALE GENOMIC DNA]</scope>
    <source>
        <strain evidence="2">cv. CVL-1</strain>
        <tissue evidence="1">Whole seedling</tissue>
    </source>
</reference>
<dbReference type="AlphaFoldDB" id="A0A1R3JY48"/>
<name>A0A1R3JY48_COCAP</name>
<sequence>VFKETKKGVIPAAVPPGFVI</sequence>
<evidence type="ECO:0000313" key="1">
    <source>
        <dbReference type="EMBL" id="OMO99763.1"/>
    </source>
</evidence>
<organism evidence="1 2">
    <name type="scientific">Corchorus capsularis</name>
    <name type="common">Jute</name>
    <dbReference type="NCBI Taxonomy" id="210143"/>
    <lineage>
        <taxon>Eukaryota</taxon>
        <taxon>Viridiplantae</taxon>
        <taxon>Streptophyta</taxon>
        <taxon>Embryophyta</taxon>
        <taxon>Tracheophyta</taxon>
        <taxon>Spermatophyta</taxon>
        <taxon>Magnoliopsida</taxon>
        <taxon>eudicotyledons</taxon>
        <taxon>Gunneridae</taxon>
        <taxon>Pentapetalae</taxon>
        <taxon>rosids</taxon>
        <taxon>malvids</taxon>
        <taxon>Malvales</taxon>
        <taxon>Malvaceae</taxon>
        <taxon>Grewioideae</taxon>
        <taxon>Apeibeae</taxon>
        <taxon>Corchorus</taxon>
    </lineage>
</organism>
<keyword evidence="2" id="KW-1185">Reference proteome</keyword>
<feature type="non-terminal residue" evidence="1">
    <location>
        <position position="1"/>
    </location>
</feature>
<comment type="caution">
    <text evidence="1">The sequence shown here is derived from an EMBL/GenBank/DDBJ whole genome shotgun (WGS) entry which is preliminary data.</text>
</comment>
<dbReference type="EMBL" id="AWWV01006794">
    <property type="protein sequence ID" value="OMO99763.1"/>
    <property type="molecule type" value="Genomic_DNA"/>
</dbReference>
<dbReference type="Proteomes" id="UP000188268">
    <property type="component" value="Unassembled WGS sequence"/>
</dbReference>
<dbReference type="Gramene" id="OMO99763">
    <property type="protein sequence ID" value="OMO99763"/>
    <property type="gene ID" value="CCACVL1_03646"/>
</dbReference>
<protein>
    <submittedName>
        <fullName evidence="1">Uncharacterized protein</fullName>
    </submittedName>
</protein>
<evidence type="ECO:0000313" key="2">
    <source>
        <dbReference type="Proteomes" id="UP000188268"/>
    </source>
</evidence>
<accession>A0A1R3JY48</accession>